<dbReference type="eggNOG" id="KOG4159">
    <property type="taxonomic scope" value="Eukaryota"/>
</dbReference>
<dbReference type="HOGENOM" id="CLU_736572_0_0_1"/>
<evidence type="ECO:0000256" key="4">
    <source>
        <dbReference type="PROSITE-ProRule" id="PRU00175"/>
    </source>
</evidence>
<reference evidence="7" key="2">
    <citation type="submission" date="2024-10" db="UniProtKB">
        <authorList>
            <consortium name="EnsemblProtists"/>
        </authorList>
    </citation>
    <scope>IDENTIFICATION</scope>
</reference>
<dbReference type="EnsemblProtists" id="EOD42070">
    <property type="protein sequence ID" value="EOD42070"/>
    <property type="gene ID" value="EMIHUDRAFT_447569"/>
</dbReference>
<keyword evidence="3" id="KW-0862">Zinc</keyword>
<dbReference type="KEGG" id="ehx:EMIHUDRAFT_447569"/>
<keyword evidence="2 4" id="KW-0863">Zinc-finger</keyword>
<dbReference type="GeneID" id="17287340"/>
<protein>
    <recommendedName>
        <fullName evidence="6">RING-type domain-containing protein</fullName>
    </recommendedName>
</protein>
<dbReference type="PROSITE" id="PS50089">
    <property type="entry name" value="ZF_RING_2"/>
    <property type="match status" value="1"/>
</dbReference>
<keyword evidence="1" id="KW-0479">Metal-binding</keyword>
<dbReference type="KEGG" id="ehx:EMIHUDRAFT_460186"/>
<dbReference type="InterPro" id="IPR001841">
    <property type="entry name" value="Znf_RING"/>
</dbReference>
<feature type="domain" description="RING-type" evidence="6">
    <location>
        <begin position="82"/>
        <end position="123"/>
    </location>
</feature>
<name>A0A0D3I2R2_EMIH1</name>
<dbReference type="GO" id="GO:0061630">
    <property type="term" value="F:ubiquitin protein ligase activity"/>
    <property type="evidence" value="ECO:0007669"/>
    <property type="project" value="TreeGrafter"/>
</dbReference>
<evidence type="ECO:0000256" key="2">
    <source>
        <dbReference type="ARBA" id="ARBA00022771"/>
    </source>
</evidence>
<reference evidence="8" key="1">
    <citation type="journal article" date="2013" name="Nature">
        <title>Pan genome of the phytoplankton Emiliania underpins its global distribution.</title>
        <authorList>
            <person name="Read B.A."/>
            <person name="Kegel J."/>
            <person name="Klute M.J."/>
            <person name="Kuo A."/>
            <person name="Lefebvre S.C."/>
            <person name="Maumus F."/>
            <person name="Mayer C."/>
            <person name="Miller J."/>
            <person name="Monier A."/>
            <person name="Salamov A."/>
            <person name="Young J."/>
            <person name="Aguilar M."/>
            <person name="Claverie J.M."/>
            <person name="Frickenhaus S."/>
            <person name="Gonzalez K."/>
            <person name="Herman E.K."/>
            <person name="Lin Y.C."/>
            <person name="Napier J."/>
            <person name="Ogata H."/>
            <person name="Sarno A.F."/>
            <person name="Shmutz J."/>
            <person name="Schroeder D."/>
            <person name="de Vargas C."/>
            <person name="Verret F."/>
            <person name="von Dassow P."/>
            <person name="Valentin K."/>
            <person name="Van de Peer Y."/>
            <person name="Wheeler G."/>
            <person name="Dacks J.B."/>
            <person name="Delwiche C.F."/>
            <person name="Dyhrman S.T."/>
            <person name="Glockner G."/>
            <person name="John U."/>
            <person name="Richards T."/>
            <person name="Worden A.Z."/>
            <person name="Zhang X."/>
            <person name="Grigoriev I.V."/>
            <person name="Allen A.E."/>
            <person name="Bidle K."/>
            <person name="Borodovsky M."/>
            <person name="Bowler C."/>
            <person name="Brownlee C."/>
            <person name="Cock J.M."/>
            <person name="Elias M."/>
            <person name="Gladyshev V.N."/>
            <person name="Groth M."/>
            <person name="Guda C."/>
            <person name="Hadaegh A."/>
            <person name="Iglesias-Rodriguez M.D."/>
            <person name="Jenkins J."/>
            <person name="Jones B.M."/>
            <person name="Lawson T."/>
            <person name="Leese F."/>
            <person name="Lindquist E."/>
            <person name="Lobanov A."/>
            <person name="Lomsadze A."/>
            <person name="Malik S.B."/>
            <person name="Marsh M.E."/>
            <person name="Mackinder L."/>
            <person name="Mock T."/>
            <person name="Mueller-Roeber B."/>
            <person name="Pagarete A."/>
            <person name="Parker M."/>
            <person name="Probert I."/>
            <person name="Quesneville H."/>
            <person name="Raines C."/>
            <person name="Rensing S.A."/>
            <person name="Riano-Pachon D.M."/>
            <person name="Richier S."/>
            <person name="Rokitta S."/>
            <person name="Shiraiwa Y."/>
            <person name="Soanes D.M."/>
            <person name="van der Giezen M."/>
            <person name="Wahlund T.M."/>
            <person name="Williams B."/>
            <person name="Wilson W."/>
            <person name="Wolfe G."/>
            <person name="Wurch L.L."/>
        </authorList>
    </citation>
    <scope>NUCLEOTIDE SEQUENCE</scope>
</reference>
<keyword evidence="8" id="KW-1185">Reference proteome</keyword>
<proteinExistence type="predicted"/>
<dbReference type="PANTHER" id="PTHR23327:SF42">
    <property type="entry name" value="LON PEPTIDASE N-TERMINAL DOMAIN AND RING FINGER PROTEIN C14F5.10C"/>
    <property type="match status" value="1"/>
</dbReference>
<dbReference type="InterPro" id="IPR013083">
    <property type="entry name" value="Znf_RING/FYVE/PHD"/>
</dbReference>
<evidence type="ECO:0000256" key="1">
    <source>
        <dbReference type="ARBA" id="ARBA00022723"/>
    </source>
</evidence>
<dbReference type="GO" id="GO:0008270">
    <property type="term" value="F:zinc ion binding"/>
    <property type="evidence" value="ECO:0007669"/>
    <property type="project" value="UniProtKB-KW"/>
</dbReference>
<dbReference type="SMART" id="SM00184">
    <property type="entry name" value="RING"/>
    <property type="match status" value="1"/>
</dbReference>
<evidence type="ECO:0000256" key="5">
    <source>
        <dbReference type="SAM" id="MobiDB-lite"/>
    </source>
</evidence>
<dbReference type="PaxDb" id="2903-EOD05547"/>
<feature type="compositionally biased region" description="Basic residues" evidence="5">
    <location>
        <begin position="215"/>
        <end position="224"/>
    </location>
</feature>
<dbReference type="PANTHER" id="PTHR23327">
    <property type="entry name" value="RING FINGER PROTEIN 127"/>
    <property type="match status" value="1"/>
</dbReference>
<dbReference type="InterPro" id="IPR018957">
    <property type="entry name" value="Znf_C3HC4_RING-type"/>
</dbReference>
<dbReference type="EnsemblProtists" id="EOD05547">
    <property type="protein sequence ID" value="EOD05547"/>
    <property type="gene ID" value="EMIHUDRAFT_460186"/>
</dbReference>
<dbReference type="Pfam" id="PF00097">
    <property type="entry name" value="zf-C3HC4"/>
    <property type="match status" value="1"/>
</dbReference>
<dbReference type="AlphaFoldDB" id="A0A0D3I2R2"/>
<evidence type="ECO:0000256" key="3">
    <source>
        <dbReference type="ARBA" id="ARBA00022833"/>
    </source>
</evidence>
<accession>A0A0D3I2R2</accession>
<dbReference type="Proteomes" id="UP000013827">
    <property type="component" value="Unassembled WGS sequence"/>
</dbReference>
<sequence length="376" mass="40597">MKVCNMRSATSLRSAAQPVEDINFRRGESYPSIQEATTSTTEAASVTSSTQEATDELYVSEAGQEADDGAGCAASLDPDILCSICLDFLFEPLTLKCRHSFCRLCLLQASRLAPDGGACPQCRAEISFDPKTHALDQGLAAKIEEAVPPDELEARRAHTTATLEKMAAANSGPYPLFVMRGSERFAPGATVSLHFFEPRYRLLARRAWEGDRRLPPRCRSRPGSRTHASEPTAPGEAGLQPQAALLADVRGRGEALVRLGRSYVEAGSGGLWLATGTAQRLRDAIARGAPAYNRGQARRCADIYLRAAREELRVSGAASCARLVRDSLQAEEADGGHARERKEKAAAWALRHAFDHVLTWIAYDSMPSGCTGCSVC</sequence>
<evidence type="ECO:0000313" key="7">
    <source>
        <dbReference type="EnsemblProtists" id="EOD05547"/>
    </source>
</evidence>
<dbReference type="SUPFAM" id="SSF57850">
    <property type="entry name" value="RING/U-box"/>
    <property type="match status" value="1"/>
</dbReference>
<dbReference type="STRING" id="2903.R1B8L5"/>
<dbReference type="RefSeq" id="XP_005757976.1">
    <property type="nucleotide sequence ID" value="XM_005757919.1"/>
</dbReference>
<feature type="region of interest" description="Disordered" evidence="5">
    <location>
        <begin position="213"/>
        <end position="240"/>
    </location>
</feature>
<organism evidence="7 8">
    <name type="scientific">Emiliania huxleyi (strain CCMP1516)</name>
    <dbReference type="NCBI Taxonomy" id="280463"/>
    <lineage>
        <taxon>Eukaryota</taxon>
        <taxon>Haptista</taxon>
        <taxon>Haptophyta</taxon>
        <taxon>Prymnesiophyceae</taxon>
        <taxon>Isochrysidales</taxon>
        <taxon>Noelaerhabdaceae</taxon>
        <taxon>Emiliania</taxon>
    </lineage>
</organism>
<dbReference type="Gene3D" id="3.30.40.10">
    <property type="entry name" value="Zinc/RING finger domain, C3HC4 (zinc finger)"/>
    <property type="match status" value="1"/>
</dbReference>
<dbReference type="InterPro" id="IPR046336">
    <property type="entry name" value="Lon_prtase_N_sf"/>
</dbReference>
<dbReference type="PROSITE" id="PS00518">
    <property type="entry name" value="ZF_RING_1"/>
    <property type="match status" value="1"/>
</dbReference>
<evidence type="ECO:0000259" key="6">
    <source>
        <dbReference type="PROSITE" id="PS50089"/>
    </source>
</evidence>
<dbReference type="RefSeq" id="XP_005794499.1">
    <property type="nucleotide sequence ID" value="XM_005794442.1"/>
</dbReference>
<dbReference type="InterPro" id="IPR017907">
    <property type="entry name" value="Znf_RING_CS"/>
</dbReference>
<evidence type="ECO:0000313" key="8">
    <source>
        <dbReference type="Proteomes" id="UP000013827"/>
    </source>
</evidence>
<dbReference type="Gene3D" id="2.30.130.40">
    <property type="entry name" value="LON domain-like"/>
    <property type="match status" value="1"/>
</dbReference>
<dbReference type="GeneID" id="17251699"/>